<dbReference type="GO" id="GO:0005739">
    <property type="term" value="C:mitochondrion"/>
    <property type="evidence" value="ECO:0007669"/>
    <property type="project" value="TreeGrafter"/>
</dbReference>
<sequence length="440" mass="50966">MSMYSCWKCSENGDSEPSSPSHAIDQMISLSMFDYADMKKALANNEPSTKFRKSSYSVSSYNLLQLKRTRRIAFRNRFSTIDSLRRLAWNNTSPKLLEQAEKQVFSILKSRFNGRYVPVANDKERIWTVYSNLSLNNTPIVLLHGFGGGVGLWSLNFDQLCADRPVYAIDLPGFGRSSRPIFSLDPHEVEDQIINMIEDWRKGMGLNEEFILLGHSFGGYISASYALKYPTYIKQLVLIDPWGFARRPENIWQTGRFQRVPTWMRSFSSVMMKLSPLTGLRVAGPLGVPVIKYFRPDLRTKFEKLFDDDRILVYLYHCNAQIPTGEQAFRTICDCFAWAKEPMVDRIHLLDERTPIYFLHGDQSWITKPMVDRIHLLDERTPIYFLHGDQSWITSESSFIIQEKRQNVFVETVKGAGHHIYADAAVEFEMYLKRILLNKD</sequence>
<dbReference type="GO" id="GO:0042171">
    <property type="term" value="F:lysophosphatidic acid acyltransferase activity"/>
    <property type="evidence" value="ECO:0007669"/>
    <property type="project" value="TreeGrafter"/>
</dbReference>
<evidence type="ECO:0000313" key="3">
    <source>
        <dbReference type="EMBL" id="CAF1340110.1"/>
    </source>
</evidence>
<dbReference type="EMBL" id="CAJNOE010000821">
    <property type="protein sequence ID" value="CAF1340110.1"/>
    <property type="molecule type" value="Genomic_DNA"/>
</dbReference>
<dbReference type="PANTHER" id="PTHR42886:SF29">
    <property type="entry name" value="PUMMELIG, ISOFORM A"/>
    <property type="match status" value="1"/>
</dbReference>
<dbReference type="InterPro" id="IPR000073">
    <property type="entry name" value="AB_hydrolase_1"/>
</dbReference>
<dbReference type="PRINTS" id="PR00111">
    <property type="entry name" value="ABHYDROLASE"/>
</dbReference>
<name>A0A815GLH1_9BILA</name>
<gene>
    <name evidence="3" type="ORF">IZO911_LOCUS36181</name>
</gene>
<evidence type="ECO:0000256" key="1">
    <source>
        <dbReference type="ARBA" id="ARBA00038097"/>
    </source>
</evidence>
<proteinExistence type="inferred from homology"/>
<dbReference type="InterPro" id="IPR029058">
    <property type="entry name" value="AB_hydrolase_fold"/>
</dbReference>
<protein>
    <recommendedName>
        <fullName evidence="2">AB hydrolase-1 domain-containing protein</fullName>
    </recommendedName>
</protein>
<dbReference type="GO" id="GO:0052689">
    <property type="term" value="F:carboxylic ester hydrolase activity"/>
    <property type="evidence" value="ECO:0007669"/>
    <property type="project" value="TreeGrafter"/>
</dbReference>
<dbReference type="GO" id="GO:0055088">
    <property type="term" value="P:lipid homeostasis"/>
    <property type="evidence" value="ECO:0007669"/>
    <property type="project" value="TreeGrafter"/>
</dbReference>
<dbReference type="GO" id="GO:0006654">
    <property type="term" value="P:phosphatidic acid biosynthetic process"/>
    <property type="evidence" value="ECO:0007669"/>
    <property type="project" value="TreeGrafter"/>
</dbReference>
<dbReference type="Pfam" id="PF00561">
    <property type="entry name" value="Abhydrolase_1"/>
    <property type="match status" value="1"/>
</dbReference>
<accession>A0A815GLH1</accession>
<reference evidence="3" key="1">
    <citation type="submission" date="2021-02" db="EMBL/GenBank/DDBJ databases">
        <authorList>
            <person name="Nowell W R."/>
        </authorList>
    </citation>
    <scope>NUCLEOTIDE SEQUENCE</scope>
</reference>
<evidence type="ECO:0000313" key="4">
    <source>
        <dbReference type="Proteomes" id="UP000663860"/>
    </source>
</evidence>
<evidence type="ECO:0000259" key="2">
    <source>
        <dbReference type="Pfam" id="PF00561"/>
    </source>
</evidence>
<comment type="caution">
    <text evidence="3">The sequence shown here is derived from an EMBL/GenBank/DDBJ whole genome shotgun (WGS) entry which is preliminary data.</text>
</comment>
<dbReference type="SUPFAM" id="SSF53474">
    <property type="entry name" value="alpha/beta-Hydrolases"/>
    <property type="match status" value="1"/>
</dbReference>
<dbReference type="AlphaFoldDB" id="A0A815GLH1"/>
<comment type="similarity">
    <text evidence="1">Belongs to the peptidase S33 family. ABHD4/ABHD5 subfamily.</text>
</comment>
<organism evidence="3 4">
    <name type="scientific">Adineta steineri</name>
    <dbReference type="NCBI Taxonomy" id="433720"/>
    <lineage>
        <taxon>Eukaryota</taxon>
        <taxon>Metazoa</taxon>
        <taxon>Spiralia</taxon>
        <taxon>Gnathifera</taxon>
        <taxon>Rotifera</taxon>
        <taxon>Eurotatoria</taxon>
        <taxon>Bdelloidea</taxon>
        <taxon>Adinetida</taxon>
        <taxon>Adinetidae</taxon>
        <taxon>Adineta</taxon>
    </lineage>
</organism>
<dbReference type="PANTHER" id="PTHR42886">
    <property type="entry name" value="RE40534P-RELATED"/>
    <property type="match status" value="1"/>
</dbReference>
<dbReference type="Gene3D" id="3.40.50.1820">
    <property type="entry name" value="alpha/beta hydrolase"/>
    <property type="match status" value="1"/>
</dbReference>
<dbReference type="Proteomes" id="UP000663860">
    <property type="component" value="Unassembled WGS sequence"/>
</dbReference>
<feature type="domain" description="AB hydrolase-1" evidence="2">
    <location>
        <begin position="139"/>
        <end position="257"/>
    </location>
</feature>